<proteinExistence type="predicted"/>
<dbReference type="Proteomes" id="UP001642483">
    <property type="component" value="Unassembled WGS sequence"/>
</dbReference>
<protein>
    <submittedName>
        <fullName evidence="2">Uncharacterized protein</fullName>
    </submittedName>
</protein>
<feature type="region of interest" description="Disordered" evidence="1">
    <location>
        <begin position="70"/>
        <end position="91"/>
    </location>
</feature>
<sequence length="130" mass="14594">MSKPKVGWTRWTKCWEAQPRVLKKGPTEKVSERSCETTMYAFRGSSHSANRMVLRNRFLRAAVEMVLGRHTATPPEGELTPETNSKEPHGSRGAILIVGNCYVADTRNENDVRPGKTAWFAFSLLATNTQ</sequence>
<comment type="caution">
    <text evidence="2">The sequence shown here is derived from an EMBL/GenBank/DDBJ whole genome shotgun (WGS) entry which is preliminary data.</text>
</comment>
<reference evidence="2 3" key="1">
    <citation type="submission" date="2024-02" db="EMBL/GenBank/DDBJ databases">
        <authorList>
            <person name="Daric V."/>
            <person name="Darras S."/>
        </authorList>
    </citation>
    <scope>NUCLEOTIDE SEQUENCE [LARGE SCALE GENOMIC DNA]</scope>
</reference>
<evidence type="ECO:0000256" key="1">
    <source>
        <dbReference type="SAM" id="MobiDB-lite"/>
    </source>
</evidence>
<evidence type="ECO:0000313" key="3">
    <source>
        <dbReference type="Proteomes" id="UP001642483"/>
    </source>
</evidence>
<accession>A0ABP0FHE8</accession>
<name>A0ABP0FHE8_CLALP</name>
<evidence type="ECO:0000313" key="2">
    <source>
        <dbReference type="EMBL" id="CAK8679109.1"/>
    </source>
</evidence>
<keyword evidence="3" id="KW-1185">Reference proteome</keyword>
<gene>
    <name evidence="2" type="ORF">CVLEPA_LOCUS9372</name>
</gene>
<organism evidence="2 3">
    <name type="scientific">Clavelina lepadiformis</name>
    <name type="common">Light-bulb sea squirt</name>
    <name type="synonym">Ascidia lepadiformis</name>
    <dbReference type="NCBI Taxonomy" id="159417"/>
    <lineage>
        <taxon>Eukaryota</taxon>
        <taxon>Metazoa</taxon>
        <taxon>Chordata</taxon>
        <taxon>Tunicata</taxon>
        <taxon>Ascidiacea</taxon>
        <taxon>Aplousobranchia</taxon>
        <taxon>Clavelinidae</taxon>
        <taxon>Clavelina</taxon>
    </lineage>
</organism>
<dbReference type="EMBL" id="CAWYQH010000057">
    <property type="protein sequence ID" value="CAK8679109.1"/>
    <property type="molecule type" value="Genomic_DNA"/>
</dbReference>